<feature type="compositionally biased region" description="Basic and acidic residues" evidence="1">
    <location>
        <begin position="7"/>
        <end position="21"/>
    </location>
</feature>
<feature type="compositionally biased region" description="Low complexity" evidence="1">
    <location>
        <begin position="41"/>
        <end position="53"/>
    </location>
</feature>
<organism evidence="2 3">
    <name type="scientific">Ramlibacter terrae</name>
    <dbReference type="NCBI Taxonomy" id="2732511"/>
    <lineage>
        <taxon>Bacteria</taxon>
        <taxon>Pseudomonadati</taxon>
        <taxon>Pseudomonadota</taxon>
        <taxon>Betaproteobacteria</taxon>
        <taxon>Burkholderiales</taxon>
        <taxon>Comamonadaceae</taxon>
        <taxon>Ramlibacter</taxon>
    </lineage>
</organism>
<feature type="region of interest" description="Disordered" evidence="1">
    <location>
        <begin position="1"/>
        <end position="66"/>
    </location>
</feature>
<name>A0ABX6P782_9BURK</name>
<dbReference type="Pfam" id="PF01963">
    <property type="entry name" value="TraB_PrgY_gumN"/>
    <property type="match status" value="1"/>
</dbReference>
<dbReference type="EMBL" id="CP053418">
    <property type="protein sequence ID" value="QJW85948.1"/>
    <property type="molecule type" value="Genomic_DNA"/>
</dbReference>
<evidence type="ECO:0000313" key="3">
    <source>
        <dbReference type="Proteomes" id="UP000500826"/>
    </source>
</evidence>
<reference evidence="2 3" key="2">
    <citation type="submission" date="2020-05" db="EMBL/GenBank/DDBJ databases">
        <authorList>
            <person name="Khan S.A."/>
            <person name="Jeon C.O."/>
            <person name="Chun B.H."/>
        </authorList>
    </citation>
    <scope>NUCLEOTIDE SEQUENCE [LARGE SCALE GENOMIC DNA]</scope>
    <source>
        <strain evidence="2 3">H242</strain>
    </source>
</reference>
<evidence type="ECO:0000313" key="2">
    <source>
        <dbReference type="EMBL" id="QJW85948.1"/>
    </source>
</evidence>
<dbReference type="Proteomes" id="UP000500826">
    <property type="component" value="Chromosome"/>
</dbReference>
<protein>
    <submittedName>
        <fullName evidence="2">TraB/GumN family protein</fullName>
    </submittedName>
</protein>
<reference evidence="2 3" key="1">
    <citation type="submission" date="2020-05" db="EMBL/GenBank/DDBJ databases">
        <title>Ramlibacter rhizophilus sp. nov., isolated from rhizosphere soil of national flower Mugunghwa from South Korea.</title>
        <authorList>
            <person name="Zheng-Fei Y."/>
            <person name="Huan T."/>
        </authorList>
    </citation>
    <scope>NUCLEOTIDE SEQUENCE [LARGE SCALE GENOMIC DNA]</scope>
    <source>
        <strain evidence="2 3">H242</strain>
    </source>
</reference>
<keyword evidence="3" id="KW-1185">Reference proteome</keyword>
<sequence>MHAAGRARPDAGRAATDDVRPGRGPSRGAASGGRRRRRAAGDGNAPGQALRAAGDGGPAGRGDDGLDEADERELVAEGLQQMAGGLAREVTQRLVRAWLNGDEATPVDYPAWCRCEDTPAERRFTRRLNDARNPAIADRLAALHAAGDSFFAGVGVLHMTGTQALPGLLRARGFDVRRVPFSSNP</sequence>
<dbReference type="CDD" id="cd14789">
    <property type="entry name" value="Tiki"/>
    <property type="match status" value="1"/>
</dbReference>
<accession>A0ABX6P782</accession>
<proteinExistence type="predicted"/>
<gene>
    <name evidence="2" type="ORF">HK414_26965</name>
</gene>
<dbReference type="InterPro" id="IPR002816">
    <property type="entry name" value="TraB/PrgY/GumN_fam"/>
</dbReference>
<evidence type="ECO:0000256" key="1">
    <source>
        <dbReference type="SAM" id="MobiDB-lite"/>
    </source>
</evidence>